<proteinExistence type="predicted"/>
<accession>A0A251WXD6</accession>
<sequence>MRVLATAIVSSLAMPVMAGDILLGLPIACDLETDCYIQQFVDLDTTDGIRDFTCGTLTYDTHKGTDFALTSLNQQAQGVDVIASAPGTVRGVRNDMDDVLQTGPSAPDVSGRECGNGVVISHGDGWETQYCHLAKGSVTVRSGDRVAMGQVLGQVGLSGQTQFPHIHLSVRKDGEVVDPFAPNANTCGTSNDTLWIDVPPISAGGIITSGFAPNVPAYDEIKQGMPDRLTQSAFQDMVLWGYAFGGLLGDTMAFDITGPEGSIFMNTVVLDRDQALWFRAGGKRAPITGWSGGTYTGTVTHMRGDQVIDTQTVTITVQ</sequence>
<dbReference type="GO" id="GO:0004222">
    <property type="term" value="F:metalloendopeptidase activity"/>
    <property type="evidence" value="ECO:0007669"/>
    <property type="project" value="TreeGrafter"/>
</dbReference>
<dbReference type="PANTHER" id="PTHR21666:SF291">
    <property type="entry name" value="STAGE II SPORULATION PROTEIN Q"/>
    <property type="match status" value="1"/>
</dbReference>
<evidence type="ECO:0000313" key="3">
    <source>
        <dbReference type="EMBL" id="OUD09149.1"/>
    </source>
</evidence>
<dbReference type="SUPFAM" id="SSF51261">
    <property type="entry name" value="Duplicated hybrid motif"/>
    <property type="match status" value="1"/>
</dbReference>
<keyword evidence="4" id="KW-1185">Reference proteome</keyword>
<feature type="chain" id="PRO_5012852209" description="M23ase beta-sheet core domain-containing protein" evidence="1">
    <location>
        <begin position="19"/>
        <end position="318"/>
    </location>
</feature>
<gene>
    <name evidence="3" type="ORF">BVC71_10620</name>
</gene>
<dbReference type="Pfam" id="PF01551">
    <property type="entry name" value="Peptidase_M23"/>
    <property type="match status" value="1"/>
</dbReference>
<dbReference type="InterPro" id="IPR016047">
    <property type="entry name" value="M23ase_b-sheet_dom"/>
</dbReference>
<dbReference type="InterPro" id="IPR050570">
    <property type="entry name" value="Cell_wall_metabolism_enzyme"/>
</dbReference>
<keyword evidence="1" id="KW-0732">Signal</keyword>
<feature type="signal peptide" evidence="1">
    <location>
        <begin position="1"/>
        <end position="18"/>
    </location>
</feature>
<comment type="caution">
    <text evidence="3">The sequence shown here is derived from an EMBL/GenBank/DDBJ whole genome shotgun (WGS) entry which is preliminary data.</text>
</comment>
<dbReference type="CDD" id="cd12797">
    <property type="entry name" value="M23_peptidase"/>
    <property type="match status" value="1"/>
</dbReference>
<dbReference type="AlphaFoldDB" id="A0A251WXD6"/>
<evidence type="ECO:0000256" key="1">
    <source>
        <dbReference type="SAM" id="SignalP"/>
    </source>
</evidence>
<dbReference type="EMBL" id="MSPP01000003">
    <property type="protein sequence ID" value="OUD09149.1"/>
    <property type="molecule type" value="Genomic_DNA"/>
</dbReference>
<dbReference type="OrthoDB" id="5489603at2"/>
<reference evidence="3 4" key="1">
    <citation type="submission" date="2016-12" db="EMBL/GenBank/DDBJ databases">
        <title>The draft genome sequence of HSLHS2.</title>
        <authorList>
            <person name="Hu D."/>
            <person name="Wang L."/>
            <person name="Shao Z."/>
        </authorList>
    </citation>
    <scope>NUCLEOTIDE SEQUENCE [LARGE SCALE GENOMIC DNA]</scope>
    <source>
        <strain evidence="3">MCCC 1A06712</strain>
    </source>
</reference>
<feature type="domain" description="M23ase beta-sheet core" evidence="2">
    <location>
        <begin position="61"/>
        <end position="179"/>
    </location>
</feature>
<dbReference type="InterPro" id="IPR011055">
    <property type="entry name" value="Dup_hybrid_motif"/>
</dbReference>
<dbReference type="Proteomes" id="UP000194664">
    <property type="component" value="Unassembled WGS sequence"/>
</dbReference>
<organism evidence="3 4">
    <name type="scientific">Marivivens niveibacter</name>
    <dbReference type="NCBI Taxonomy" id="1930667"/>
    <lineage>
        <taxon>Bacteria</taxon>
        <taxon>Pseudomonadati</taxon>
        <taxon>Pseudomonadota</taxon>
        <taxon>Alphaproteobacteria</taxon>
        <taxon>Rhodobacterales</taxon>
        <taxon>Paracoccaceae</taxon>
        <taxon>Marivivens group</taxon>
        <taxon>Marivivens</taxon>
    </lineage>
</organism>
<dbReference type="Gene3D" id="2.70.70.10">
    <property type="entry name" value="Glucose Permease (Domain IIA)"/>
    <property type="match status" value="1"/>
</dbReference>
<name>A0A251WXD6_9RHOB</name>
<evidence type="ECO:0000313" key="4">
    <source>
        <dbReference type="Proteomes" id="UP000194664"/>
    </source>
</evidence>
<protein>
    <recommendedName>
        <fullName evidence="2">M23ase beta-sheet core domain-containing protein</fullName>
    </recommendedName>
</protein>
<evidence type="ECO:0000259" key="2">
    <source>
        <dbReference type="Pfam" id="PF01551"/>
    </source>
</evidence>
<dbReference type="PANTHER" id="PTHR21666">
    <property type="entry name" value="PEPTIDASE-RELATED"/>
    <property type="match status" value="1"/>
</dbReference>